<dbReference type="AlphaFoldDB" id="A0A2S0P6T4"/>
<evidence type="ECO:0000259" key="10">
    <source>
        <dbReference type="Pfam" id="PF09976"/>
    </source>
</evidence>
<protein>
    <recommendedName>
        <fullName evidence="8">Ancillary SecYEG translocon subunit</fullName>
    </recommendedName>
</protein>
<comment type="similarity">
    <text evidence="7">Belongs to the YfgM family.</text>
</comment>
<dbReference type="InterPro" id="IPR026039">
    <property type="entry name" value="YfgM"/>
</dbReference>
<dbReference type="Proteomes" id="UP000244173">
    <property type="component" value="Chromosome"/>
</dbReference>
<keyword evidence="2" id="KW-1003">Cell membrane</keyword>
<organism evidence="11 12">
    <name type="scientific">Microvirgula aerodenitrificans</name>
    <dbReference type="NCBI Taxonomy" id="57480"/>
    <lineage>
        <taxon>Bacteria</taxon>
        <taxon>Pseudomonadati</taxon>
        <taxon>Pseudomonadota</taxon>
        <taxon>Betaproteobacteria</taxon>
        <taxon>Neisseriales</taxon>
        <taxon>Aquaspirillaceae</taxon>
        <taxon>Microvirgula</taxon>
    </lineage>
</organism>
<accession>A0A2S0P6T4</accession>
<evidence type="ECO:0000256" key="7">
    <source>
        <dbReference type="ARBA" id="ARBA00024197"/>
    </source>
</evidence>
<feature type="transmembrane region" description="Helical" evidence="9">
    <location>
        <begin position="21"/>
        <end position="39"/>
    </location>
</feature>
<evidence type="ECO:0000256" key="3">
    <source>
        <dbReference type="ARBA" id="ARBA00022692"/>
    </source>
</evidence>
<dbReference type="Gene3D" id="1.25.40.10">
    <property type="entry name" value="Tetratricopeptide repeat domain"/>
    <property type="match status" value="1"/>
</dbReference>
<dbReference type="RefSeq" id="WP_028499964.1">
    <property type="nucleotide sequence ID" value="NZ_CALFSO010000049.1"/>
</dbReference>
<gene>
    <name evidence="11" type="ORF">DAI18_02345</name>
</gene>
<keyword evidence="12" id="KW-1185">Reference proteome</keyword>
<dbReference type="PIRSF" id="PIRSF006170">
    <property type="entry name" value="YfgM"/>
    <property type="match status" value="1"/>
</dbReference>
<dbReference type="InterPro" id="IPR011990">
    <property type="entry name" value="TPR-like_helical_dom_sf"/>
</dbReference>
<dbReference type="Pfam" id="PF09976">
    <property type="entry name" value="TPR_21"/>
    <property type="match status" value="1"/>
</dbReference>
<keyword evidence="4 9" id="KW-1133">Transmembrane helix</keyword>
<evidence type="ECO:0000256" key="2">
    <source>
        <dbReference type="ARBA" id="ARBA00022475"/>
    </source>
</evidence>
<dbReference type="PANTHER" id="PTHR38035:SF1">
    <property type="entry name" value="ANCILLARY SECYEG TRANSLOCON SUBUNIT"/>
    <property type="match status" value="1"/>
</dbReference>
<keyword evidence="3 9" id="KW-0812">Transmembrane</keyword>
<feature type="domain" description="Ancillary SecYEG translocon subunit/Cell division coordinator CpoB TPR" evidence="10">
    <location>
        <begin position="15"/>
        <end position="208"/>
    </location>
</feature>
<evidence type="ECO:0000313" key="12">
    <source>
        <dbReference type="Proteomes" id="UP000244173"/>
    </source>
</evidence>
<reference evidence="11 12" key="1">
    <citation type="submission" date="2018-04" db="EMBL/GenBank/DDBJ databases">
        <title>Denitrifier Microvirgula.</title>
        <authorList>
            <person name="Anderson E."/>
            <person name="Jang J."/>
            <person name="Ishii S."/>
        </authorList>
    </citation>
    <scope>NUCLEOTIDE SEQUENCE [LARGE SCALE GENOMIC DNA]</scope>
    <source>
        <strain evidence="11 12">BE2.4</strain>
    </source>
</reference>
<name>A0A2S0P6T4_9NEIS</name>
<dbReference type="InterPro" id="IPR018704">
    <property type="entry name" value="SecYEG/CpoB_TPR"/>
</dbReference>
<dbReference type="EMBL" id="CP028519">
    <property type="protein sequence ID" value="AVY93013.1"/>
    <property type="molecule type" value="Genomic_DNA"/>
</dbReference>
<evidence type="ECO:0000256" key="4">
    <source>
        <dbReference type="ARBA" id="ARBA00022989"/>
    </source>
</evidence>
<dbReference type="GO" id="GO:0005886">
    <property type="term" value="C:plasma membrane"/>
    <property type="evidence" value="ECO:0007669"/>
    <property type="project" value="UniProtKB-SubCell"/>
</dbReference>
<evidence type="ECO:0000256" key="9">
    <source>
        <dbReference type="SAM" id="Phobius"/>
    </source>
</evidence>
<dbReference type="KEGG" id="maer:DAI18_02345"/>
<evidence type="ECO:0000256" key="8">
    <source>
        <dbReference type="ARBA" id="ARBA00024235"/>
    </source>
</evidence>
<evidence type="ECO:0000256" key="6">
    <source>
        <dbReference type="ARBA" id="ARBA00023186"/>
    </source>
</evidence>
<evidence type="ECO:0000256" key="1">
    <source>
        <dbReference type="ARBA" id="ARBA00004401"/>
    </source>
</evidence>
<keyword evidence="6" id="KW-0143">Chaperone</keyword>
<evidence type="ECO:0000256" key="5">
    <source>
        <dbReference type="ARBA" id="ARBA00023136"/>
    </source>
</evidence>
<dbReference type="PANTHER" id="PTHR38035">
    <property type="entry name" value="UPF0070 PROTEIN YFGM"/>
    <property type="match status" value="1"/>
</dbReference>
<proteinExistence type="inferred from homology"/>
<comment type="subcellular location">
    <subcellularLocation>
        <location evidence="1">Cell membrane</location>
        <topology evidence="1">Single-pass type II membrane protein</topology>
    </subcellularLocation>
</comment>
<dbReference type="GO" id="GO:0044877">
    <property type="term" value="F:protein-containing complex binding"/>
    <property type="evidence" value="ECO:0007669"/>
    <property type="project" value="InterPro"/>
</dbReference>
<evidence type="ECO:0000313" key="11">
    <source>
        <dbReference type="EMBL" id="AVY93013.1"/>
    </source>
</evidence>
<dbReference type="OrthoDB" id="8521102at2"/>
<keyword evidence="5 9" id="KW-0472">Membrane</keyword>
<dbReference type="STRING" id="1122240.GCA_000620105_03041"/>
<sequence>MAFDLQEQEQIDDIKAFWRQWGRWICTGVVVAAVAYLGYKGWGYYQRHVATEAAVLYAPVDEAVRSNDTGKLVASAKALQDAYPSSGYAARASLLAARVAFDHGDVKTAEQALGWVTANAKEAALVAVARLRLASLKLDANQADAALAELAKPVDVAFAAQQLELKGDALSVKGDRKGAHAAYLESLAKMSPEAPRAELVQVKIDSLGG</sequence>